<dbReference type="Proteomes" id="UP000051450">
    <property type="component" value="Unassembled WGS sequence"/>
</dbReference>
<dbReference type="GeneID" id="83548676"/>
<dbReference type="RefSeq" id="WP_057973345.1">
    <property type="nucleotide sequence ID" value="NZ_AZDI01000001.1"/>
</dbReference>
<organism evidence="1 2">
    <name type="scientific">Dellaglioa algida DSM 15638</name>
    <dbReference type="NCBI Taxonomy" id="1423719"/>
    <lineage>
        <taxon>Bacteria</taxon>
        <taxon>Bacillati</taxon>
        <taxon>Bacillota</taxon>
        <taxon>Bacilli</taxon>
        <taxon>Lactobacillales</taxon>
        <taxon>Lactobacillaceae</taxon>
        <taxon>Dellaglioa</taxon>
    </lineage>
</organism>
<dbReference type="OrthoDB" id="2307495at2"/>
<dbReference type="EMBL" id="AZDI01000001">
    <property type="protein sequence ID" value="KRK46399.1"/>
    <property type="molecule type" value="Genomic_DNA"/>
</dbReference>
<dbReference type="PATRIC" id="fig|1423719.4.peg.20"/>
<reference evidence="1 2" key="1">
    <citation type="journal article" date="2015" name="Genome Announc.">
        <title>Expanding the biotechnology potential of lactobacilli through comparative genomics of 213 strains and associated genera.</title>
        <authorList>
            <person name="Sun Z."/>
            <person name="Harris H.M."/>
            <person name="McCann A."/>
            <person name="Guo C."/>
            <person name="Argimon S."/>
            <person name="Zhang W."/>
            <person name="Yang X."/>
            <person name="Jeffery I.B."/>
            <person name="Cooney J.C."/>
            <person name="Kagawa T.F."/>
            <person name="Liu W."/>
            <person name="Song Y."/>
            <person name="Salvetti E."/>
            <person name="Wrobel A."/>
            <person name="Rasinkangas P."/>
            <person name="Parkhill J."/>
            <person name="Rea M.C."/>
            <person name="O'Sullivan O."/>
            <person name="Ritari J."/>
            <person name="Douillard F.P."/>
            <person name="Paul Ross R."/>
            <person name="Yang R."/>
            <person name="Briner A.E."/>
            <person name="Felis G.E."/>
            <person name="de Vos W.M."/>
            <person name="Barrangou R."/>
            <person name="Klaenhammer T.R."/>
            <person name="Caufield P.W."/>
            <person name="Cui Y."/>
            <person name="Zhang H."/>
            <person name="O'Toole P.W."/>
        </authorList>
    </citation>
    <scope>NUCLEOTIDE SEQUENCE [LARGE SCALE GENOMIC DNA]</scope>
    <source>
        <strain evidence="1 2">DSM 15638</strain>
    </source>
</reference>
<accession>A0A0R1HJ91</accession>
<protein>
    <submittedName>
        <fullName evidence="1">Uncharacterized protein</fullName>
    </submittedName>
</protein>
<keyword evidence="2" id="KW-1185">Reference proteome</keyword>
<comment type="caution">
    <text evidence="1">The sequence shown here is derived from an EMBL/GenBank/DDBJ whole genome shotgun (WGS) entry which is preliminary data.</text>
</comment>
<gene>
    <name evidence="1" type="ORF">FC66_GL000022</name>
</gene>
<proteinExistence type="predicted"/>
<dbReference type="STRING" id="1423719.FC66_GL000022"/>
<evidence type="ECO:0000313" key="2">
    <source>
        <dbReference type="Proteomes" id="UP000051450"/>
    </source>
</evidence>
<evidence type="ECO:0000313" key="1">
    <source>
        <dbReference type="EMBL" id="KRK46399.1"/>
    </source>
</evidence>
<dbReference type="AlphaFoldDB" id="A0A0R1HJ91"/>
<sequence>MDKESIIDERLINRKFKIDHDNIQGTITFFGIYYHYFSEETLEIGDTVQIIGTHVEGLNVKKI</sequence>
<name>A0A0R1HJ91_9LACO</name>